<keyword evidence="5 9" id="KW-0798">TonB box</keyword>
<evidence type="ECO:0000256" key="4">
    <source>
        <dbReference type="ARBA" id="ARBA00022692"/>
    </source>
</evidence>
<dbReference type="InterPro" id="IPR036942">
    <property type="entry name" value="Beta-barrel_TonB_sf"/>
</dbReference>
<evidence type="ECO:0000256" key="10">
    <source>
        <dbReference type="SAM" id="SignalP"/>
    </source>
</evidence>
<dbReference type="PROSITE" id="PS52016">
    <property type="entry name" value="TONB_DEPENDENT_REC_3"/>
    <property type="match status" value="1"/>
</dbReference>
<comment type="similarity">
    <text evidence="8 9">Belongs to the TonB-dependent receptor family.</text>
</comment>
<dbReference type="InterPro" id="IPR037066">
    <property type="entry name" value="Plug_dom_sf"/>
</dbReference>
<proteinExistence type="inferred from homology"/>
<sequence length="696" mass="77142">MLYTKQILYAVPFILAVQMSHSFASETEIMVVESSRIDIRKEDSPQSVTIITREQIEQQLSISTDSSQVLSNLLPGYALNTQKLNNSSQTFRGRDVLYMIDGVPQSNSLRKGSRAAHTIDLSMVERIEVIKGASAIHGLGATGGIINFITKTNRSDDVNQHASIQLTSPTTSVSTDTLSYKASYQLEGATERLDYLVGLTGEVQGVYLDANGQYVGAATVRGDIMDSRSYDFMTKIGYWIDDEQDIKFLYNRYQLKGQMNYASVKGDRDKGVATSSVKGTPKGAAPSNIVQTFNVAYTHNDFFGMKLSSQGFLQDFSGRYGASTSRSFQDPNTAETIYDQSQNESKKIGAKFSVSKSNLFDGKLNATAGLDLLKDTTSQKLILTNRTYVPKTSYVNYAPFIQLTFNPLERLSVQAGARYENAKLDINTYQTVAARNGVTVQGGKPSFSEMVYNAGAVFELTPSVRLFANYSQGFGMPDVGRVLRGVNKPGQKVNELIDLSPIITDNYEGGVRFNNGDVDFEISYYLSNSDLGSRIVENNGLYTVKREKKEIQGFETSLGYSLSDSHNLDAGYSYIKGFSDTNGDGNVDTKLTGADIPANKLRLAWTAQWDHGLTSMIQANHAFSRTFDDKELEFQGYTLFDATLSYQLPVGKLNASVSNLLNEDYFTYYSQSAYKNDNFYFKGRGRTFTLAYKLDF</sequence>
<evidence type="ECO:0000259" key="11">
    <source>
        <dbReference type="Pfam" id="PF00593"/>
    </source>
</evidence>
<dbReference type="InterPro" id="IPR000531">
    <property type="entry name" value="Beta-barrel_TonB"/>
</dbReference>
<keyword evidence="14" id="KW-1185">Reference proteome</keyword>
<name>A0A2N8ZHQ9_9VIBR</name>
<dbReference type="Pfam" id="PF07715">
    <property type="entry name" value="Plug"/>
    <property type="match status" value="1"/>
</dbReference>
<dbReference type="EMBL" id="LT960611">
    <property type="protein sequence ID" value="SON51427.1"/>
    <property type="molecule type" value="Genomic_DNA"/>
</dbReference>
<evidence type="ECO:0000259" key="12">
    <source>
        <dbReference type="Pfam" id="PF07715"/>
    </source>
</evidence>
<comment type="subcellular location">
    <subcellularLocation>
        <location evidence="1 8">Cell outer membrane</location>
        <topology evidence="1 8">Multi-pass membrane protein</topology>
    </subcellularLocation>
</comment>
<dbReference type="GO" id="GO:0015344">
    <property type="term" value="F:siderophore uptake transmembrane transporter activity"/>
    <property type="evidence" value="ECO:0007669"/>
    <property type="project" value="TreeGrafter"/>
</dbReference>
<organism evidence="13 14">
    <name type="scientific">Vibrio tapetis subsp. tapetis</name>
    <dbReference type="NCBI Taxonomy" id="1671868"/>
    <lineage>
        <taxon>Bacteria</taxon>
        <taxon>Pseudomonadati</taxon>
        <taxon>Pseudomonadota</taxon>
        <taxon>Gammaproteobacteria</taxon>
        <taxon>Vibrionales</taxon>
        <taxon>Vibrionaceae</taxon>
        <taxon>Vibrio</taxon>
    </lineage>
</organism>
<dbReference type="GO" id="GO:0009279">
    <property type="term" value="C:cell outer membrane"/>
    <property type="evidence" value="ECO:0007669"/>
    <property type="project" value="UniProtKB-SubCell"/>
</dbReference>
<feature type="domain" description="TonB-dependent receptor plug" evidence="12">
    <location>
        <begin position="41"/>
        <end position="145"/>
    </location>
</feature>
<keyword evidence="13" id="KW-0675">Receptor</keyword>
<evidence type="ECO:0000256" key="3">
    <source>
        <dbReference type="ARBA" id="ARBA00022452"/>
    </source>
</evidence>
<protein>
    <submittedName>
        <fullName evidence="13">TonB-dependent receptor</fullName>
    </submittedName>
</protein>
<evidence type="ECO:0000313" key="13">
    <source>
        <dbReference type="EMBL" id="SON51427.1"/>
    </source>
</evidence>
<keyword evidence="2 8" id="KW-0813">Transport</keyword>
<dbReference type="OrthoDB" id="8670144at2"/>
<dbReference type="KEGG" id="vta:A3480"/>
<gene>
    <name evidence="13" type="ORF">VTAP4600_A3480</name>
</gene>
<evidence type="ECO:0000256" key="9">
    <source>
        <dbReference type="RuleBase" id="RU003357"/>
    </source>
</evidence>
<accession>A0A2N8ZHQ9</accession>
<dbReference type="PANTHER" id="PTHR30069:SF42">
    <property type="entry name" value="FERRIC AEROBACTIN RECEPTOR"/>
    <property type="match status" value="1"/>
</dbReference>
<feature type="domain" description="TonB-dependent receptor-like beta-barrel" evidence="11">
    <location>
        <begin position="251"/>
        <end position="660"/>
    </location>
</feature>
<evidence type="ECO:0000256" key="5">
    <source>
        <dbReference type="ARBA" id="ARBA00023077"/>
    </source>
</evidence>
<evidence type="ECO:0000256" key="6">
    <source>
        <dbReference type="ARBA" id="ARBA00023136"/>
    </source>
</evidence>
<evidence type="ECO:0000256" key="7">
    <source>
        <dbReference type="ARBA" id="ARBA00023237"/>
    </source>
</evidence>
<evidence type="ECO:0000256" key="8">
    <source>
        <dbReference type="PROSITE-ProRule" id="PRU01360"/>
    </source>
</evidence>
<dbReference type="Gene3D" id="2.40.170.20">
    <property type="entry name" value="TonB-dependent receptor, beta-barrel domain"/>
    <property type="match status" value="1"/>
</dbReference>
<keyword evidence="7 8" id="KW-0998">Cell outer membrane</keyword>
<dbReference type="PANTHER" id="PTHR30069">
    <property type="entry name" value="TONB-DEPENDENT OUTER MEMBRANE RECEPTOR"/>
    <property type="match status" value="1"/>
</dbReference>
<dbReference type="SUPFAM" id="SSF56935">
    <property type="entry name" value="Porins"/>
    <property type="match status" value="1"/>
</dbReference>
<evidence type="ECO:0000313" key="14">
    <source>
        <dbReference type="Proteomes" id="UP000235828"/>
    </source>
</evidence>
<keyword evidence="6 8" id="KW-0472">Membrane</keyword>
<dbReference type="Pfam" id="PF00593">
    <property type="entry name" value="TonB_dep_Rec_b-barrel"/>
    <property type="match status" value="1"/>
</dbReference>
<dbReference type="AlphaFoldDB" id="A0A2N8ZHQ9"/>
<dbReference type="InterPro" id="IPR012910">
    <property type="entry name" value="Plug_dom"/>
</dbReference>
<dbReference type="Proteomes" id="UP000235828">
    <property type="component" value="Chromosome A"/>
</dbReference>
<evidence type="ECO:0000256" key="2">
    <source>
        <dbReference type="ARBA" id="ARBA00022448"/>
    </source>
</evidence>
<dbReference type="Gene3D" id="2.170.130.10">
    <property type="entry name" value="TonB-dependent receptor, plug domain"/>
    <property type="match status" value="1"/>
</dbReference>
<keyword evidence="4 8" id="KW-0812">Transmembrane</keyword>
<keyword evidence="3 8" id="KW-1134">Transmembrane beta strand</keyword>
<reference evidence="13 14" key="1">
    <citation type="submission" date="2017-10" db="EMBL/GenBank/DDBJ databases">
        <authorList>
            <person name="Banno H."/>
            <person name="Chua N.-H."/>
        </authorList>
    </citation>
    <scope>NUCLEOTIDE SEQUENCE [LARGE SCALE GENOMIC DNA]</scope>
    <source>
        <strain evidence="13">Vibrio tapetis CECT4600</strain>
    </source>
</reference>
<keyword evidence="10" id="KW-0732">Signal</keyword>
<feature type="chain" id="PRO_5014608179" evidence="10">
    <location>
        <begin position="25"/>
        <end position="696"/>
    </location>
</feature>
<feature type="signal peptide" evidence="10">
    <location>
        <begin position="1"/>
        <end position="24"/>
    </location>
</feature>
<dbReference type="GO" id="GO:0044718">
    <property type="term" value="P:siderophore transmembrane transport"/>
    <property type="evidence" value="ECO:0007669"/>
    <property type="project" value="TreeGrafter"/>
</dbReference>
<dbReference type="InterPro" id="IPR039426">
    <property type="entry name" value="TonB-dep_rcpt-like"/>
</dbReference>
<dbReference type="CDD" id="cd01347">
    <property type="entry name" value="ligand_gated_channel"/>
    <property type="match status" value="1"/>
</dbReference>
<evidence type="ECO:0000256" key="1">
    <source>
        <dbReference type="ARBA" id="ARBA00004571"/>
    </source>
</evidence>